<keyword evidence="7" id="KW-0460">Magnesium</keyword>
<keyword evidence="2" id="KW-1003">Cell membrane</keyword>
<dbReference type="CDD" id="cd06853">
    <property type="entry name" value="GT_WecA_like"/>
    <property type="match status" value="1"/>
</dbReference>
<dbReference type="GO" id="GO:0005886">
    <property type="term" value="C:plasma membrane"/>
    <property type="evidence" value="ECO:0007669"/>
    <property type="project" value="UniProtKB-SubCell"/>
</dbReference>
<evidence type="ECO:0000313" key="10">
    <source>
        <dbReference type="Proteomes" id="UP000006008"/>
    </source>
</evidence>
<dbReference type="PANTHER" id="PTHR22926:SF3">
    <property type="entry name" value="UNDECAPRENYL-PHOSPHATE ALPHA-N-ACETYLGLUCOSAMINYL 1-PHOSPHATE TRANSFERASE"/>
    <property type="match status" value="1"/>
</dbReference>
<dbReference type="eggNOG" id="COG0472">
    <property type="taxonomic scope" value="Bacteria"/>
</dbReference>
<dbReference type="STRING" id="742725.HMPREF9450_00190"/>
<evidence type="ECO:0000256" key="5">
    <source>
        <dbReference type="ARBA" id="ARBA00022989"/>
    </source>
</evidence>
<feature type="transmembrane region" description="Helical" evidence="8">
    <location>
        <begin position="335"/>
        <end position="357"/>
    </location>
</feature>
<protein>
    <recommendedName>
        <fullName evidence="11">Undecaprenyl/decaprenyl-phosphate alpha-N-acetylglucosaminyl 1-phosphate transferase</fullName>
    </recommendedName>
</protein>
<evidence type="ECO:0000256" key="3">
    <source>
        <dbReference type="ARBA" id="ARBA00022679"/>
    </source>
</evidence>
<feature type="binding site" evidence="7">
    <location>
        <position position="195"/>
    </location>
    <ligand>
        <name>Mg(2+)</name>
        <dbReference type="ChEBI" id="CHEBI:18420"/>
    </ligand>
</feature>
<dbReference type="GO" id="GO:0044038">
    <property type="term" value="P:cell wall macromolecule biosynthetic process"/>
    <property type="evidence" value="ECO:0007669"/>
    <property type="project" value="TreeGrafter"/>
</dbReference>
<dbReference type="Pfam" id="PF00953">
    <property type="entry name" value="Glycos_transf_4"/>
    <property type="match status" value="1"/>
</dbReference>
<dbReference type="InterPro" id="IPR018480">
    <property type="entry name" value="PNAcMuramoyl-5peptid_Trfase_CS"/>
</dbReference>
<feature type="transmembrane region" description="Helical" evidence="8">
    <location>
        <begin position="74"/>
        <end position="97"/>
    </location>
</feature>
<feature type="transmembrane region" description="Helical" evidence="8">
    <location>
        <begin position="202"/>
        <end position="220"/>
    </location>
</feature>
<dbReference type="GO" id="GO:0046872">
    <property type="term" value="F:metal ion binding"/>
    <property type="evidence" value="ECO:0007669"/>
    <property type="project" value="UniProtKB-KW"/>
</dbReference>
<feature type="transmembrane region" description="Helical" evidence="8">
    <location>
        <begin position="292"/>
        <end position="314"/>
    </location>
</feature>
<keyword evidence="5 8" id="KW-1133">Transmembrane helix</keyword>
<accession>G5H5I0</accession>
<evidence type="ECO:0008006" key="11">
    <source>
        <dbReference type="Google" id="ProtNLM"/>
    </source>
</evidence>
<keyword evidence="3" id="KW-0808">Transferase</keyword>
<keyword evidence="10" id="KW-1185">Reference proteome</keyword>
<evidence type="ECO:0000256" key="6">
    <source>
        <dbReference type="ARBA" id="ARBA00023136"/>
    </source>
</evidence>
<dbReference type="PROSITE" id="PS01348">
    <property type="entry name" value="MRAY_2"/>
    <property type="match status" value="1"/>
</dbReference>
<dbReference type="AlphaFoldDB" id="G5H5I0"/>
<feature type="transmembrane region" description="Helical" evidence="8">
    <location>
        <begin position="117"/>
        <end position="133"/>
    </location>
</feature>
<evidence type="ECO:0000256" key="2">
    <source>
        <dbReference type="ARBA" id="ARBA00022475"/>
    </source>
</evidence>
<evidence type="ECO:0000256" key="7">
    <source>
        <dbReference type="PIRSR" id="PIRSR600715-1"/>
    </source>
</evidence>
<keyword evidence="6 8" id="KW-0472">Membrane</keyword>
<dbReference type="GO" id="GO:0071555">
    <property type="term" value="P:cell wall organization"/>
    <property type="evidence" value="ECO:0007669"/>
    <property type="project" value="TreeGrafter"/>
</dbReference>
<feature type="transmembrane region" description="Helical" evidence="8">
    <location>
        <begin position="363"/>
        <end position="384"/>
    </location>
</feature>
<feature type="transmembrane region" description="Helical" evidence="8">
    <location>
        <begin position="30"/>
        <end position="53"/>
    </location>
</feature>
<feature type="transmembrane region" description="Helical" evidence="8">
    <location>
        <begin position="226"/>
        <end position="246"/>
    </location>
</feature>
<sequence>MLECSVSVIFVPLPTDTTPVKNDHRHEMELTLLVIATFLLSAAAGWLTIPRIVMISKKKKLFDELSARKSHTGAVPRLGGVSFLPAFLFSFSLAVGLRYMLGLDVAAPHEMAIPREFMFLVSGATVLFCVGLADDLAGVGYRIKFLAQLLSAALLLCSGVWIDNLDGLFGLHHVPTAVGALLTVLVVVLLTNAYNLIDGIDGLCSGLSILALFTFGVWFLTHHIYVYAMMSMAMGGVVTIFFFYNVMGHRMKIFMGDTGSLLLGFVIAFLGLKFYDLNINGEFYRIDAAPAVFLGIVFIPAFDTVRVFCVRMAAGLSPFYPDRRHIHHKLLRIGLTHLQGTLVIVVLQACFILLNFLLRNVNINLLFGINLVLGVLLIQGLNALGGRIDVSSQHIAQNRVQNNSEK</sequence>
<keyword evidence="7" id="KW-0479">Metal-binding</keyword>
<dbReference type="GO" id="GO:0016780">
    <property type="term" value="F:phosphotransferase activity, for other substituted phosphate groups"/>
    <property type="evidence" value="ECO:0007669"/>
    <property type="project" value="InterPro"/>
</dbReference>
<evidence type="ECO:0000256" key="8">
    <source>
        <dbReference type="SAM" id="Phobius"/>
    </source>
</evidence>
<name>G5H5I0_9BACT</name>
<comment type="subcellular location">
    <subcellularLocation>
        <location evidence="1">Cell membrane</location>
        <topology evidence="1">Multi-pass membrane protein</topology>
    </subcellularLocation>
</comment>
<dbReference type="HOGENOM" id="CLU_023982_1_1_10"/>
<evidence type="ECO:0000313" key="9">
    <source>
        <dbReference type="EMBL" id="EHB93419.1"/>
    </source>
</evidence>
<gene>
    <name evidence="9" type="ORF">HMPREF9450_00190</name>
</gene>
<evidence type="ECO:0000256" key="1">
    <source>
        <dbReference type="ARBA" id="ARBA00004651"/>
    </source>
</evidence>
<dbReference type="PATRIC" id="fig|742725.3.peg.214"/>
<feature type="transmembrane region" description="Helical" evidence="8">
    <location>
        <begin position="253"/>
        <end position="272"/>
    </location>
</feature>
<comment type="caution">
    <text evidence="9">The sequence shown here is derived from an EMBL/GenBank/DDBJ whole genome shotgun (WGS) entry which is preliminary data.</text>
</comment>
<organism evidence="9 10">
    <name type="scientific">Alistipes indistinctus YIT 12060</name>
    <dbReference type="NCBI Taxonomy" id="742725"/>
    <lineage>
        <taxon>Bacteria</taxon>
        <taxon>Pseudomonadati</taxon>
        <taxon>Bacteroidota</taxon>
        <taxon>Bacteroidia</taxon>
        <taxon>Bacteroidales</taxon>
        <taxon>Rikenellaceae</taxon>
        <taxon>Alistipes</taxon>
    </lineage>
</organism>
<comment type="cofactor">
    <cofactor evidence="7">
        <name>Mg(2+)</name>
        <dbReference type="ChEBI" id="CHEBI:18420"/>
    </cofactor>
</comment>
<evidence type="ECO:0000256" key="4">
    <source>
        <dbReference type="ARBA" id="ARBA00022692"/>
    </source>
</evidence>
<feature type="transmembrane region" description="Helical" evidence="8">
    <location>
        <begin position="145"/>
        <end position="162"/>
    </location>
</feature>
<dbReference type="InterPro" id="IPR000715">
    <property type="entry name" value="Glycosyl_transferase_4"/>
</dbReference>
<keyword evidence="4 8" id="KW-0812">Transmembrane</keyword>
<feature type="transmembrane region" description="Helical" evidence="8">
    <location>
        <begin position="168"/>
        <end position="190"/>
    </location>
</feature>
<dbReference type="Proteomes" id="UP000006008">
    <property type="component" value="Unassembled WGS sequence"/>
</dbReference>
<dbReference type="PANTHER" id="PTHR22926">
    <property type="entry name" value="PHOSPHO-N-ACETYLMURAMOYL-PENTAPEPTIDE-TRANSFERASE"/>
    <property type="match status" value="1"/>
</dbReference>
<feature type="binding site" evidence="7">
    <location>
        <position position="257"/>
    </location>
    <ligand>
        <name>Mg(2+)</name>
        <dbReference type="ChEBI" id="CHEBI:18420"/>
    </ligand>
</feature>
<reference evidence="9 10" key="1">
    <citation type="submission" date="2011-08" db="EMBL/GenBank/DDBJ databases">
        <title>The Genome Sequence of Alistipes indistinctus YIT 12060.</title>
        <authorList>
            <consortium name="The Broad Institute Genome Sequencing Platform"/>
            <person name="Earl A."/>
            <person name="Ward D."/>
            <person name="Feldgarden M."/>
            <person name="Gevers D."/>
            <person name="Morotomi M."/>
            <person name="Young S.K."/>
            <person name="Zeng Q."/>
            <person name="Gargeya S."/>
            <person name="Fitzgerald M."/>
            <person name="Haas B."/>
            <person name="Abouelleil A."/>
            <person name="Alvarado L."/>
            <person name="Arachchi H.M."/>
            <person name="Berlin A."/>
            <person name="Brown A."/>
            <person name="Chapman S.B."/>
            <person name="Chen Z."/>
            <person name="Dunbar C."/>
            <person name="Freedman E."/>
            <person name="Gearin G."/>
            <person name="Gellesch M."/>
            <person name="Goldberg J."/>
            <person name="Griggs A."/>
            <person name="Gujja S."/>
            <person name="Heiman D."/>
            <person name="Howarth C."/>
            <person name="Larson L."/>
            <person name="Lui A."/>
            <person name="MacDonald P.J.P."/>
            <person name="Montmayeur A."/>
            <person name="Murphy C."/>
            <person name="Neiman D."/>
            <person name="Pearson M."/>
            <person name="Priest M."/>
            <person name="Roberts A."/>
            <person name="Saif S."/>
            <person name="Shea T."/>
            <person name="Shenoy N."/>
            <person name="Sisk P."/>
            <person name="Stolte C."/>
            <person name="Sykes S."/>
            <person name="Wortman J."/>
            <person name="Nusbaum C."/>
            <person name="Birren B."/>
        </authorList>
    </citation>
    <scope>NUCLEOTIDE SEQUENCE [LARGE SCALE GENOMIC DNA]</scope>
    <source>
        <strain evidence="9 10">YIT 12060</strain>
    </source>
</reference>
<dbReference type="GO" id="GO:0009103">
    <property type="term" value="P:lipopolysaccharide biosynthetic process"/>
    <property type="evidence" value="ECO:0007669"/>
    <property type="project" value="TreeGrafter"/>
</dbReference>
<dbReference type="EMBL" id="ADLD01000003">
    <property type="protein sequence ID" value="EHB93419.1"/>
    <property type="molecule type" value="Genomic_DNA"/>
</dbReference>
<proteinExistence type="predicted"/>